<evidence type="ECO:0000259" key="7">
    <source>
        <dbReference type="PROSITE" id="PS50109"/>
    </source>
</evidence>
<proteinExistence type="predicted"/>
<evidence type="ECO:0000256" key="5">
    <source>
        <dbReference type="ARBA" id="ARBA00022777"/>
    </source>
</evidence>
<evidence type="ECO:0000256" key="3">
    <source>
        <dbReference type="ARBA" id="ARBA00022679"/>
    </source>
</evidence>
<evidence type="ECO:0000256" key="1">
    <source>
        <dbReference type="ARBA" id="ARBA00000085"/>
    </source>
</evidence>
<dbReference type="SUPFAM" id="SSF55874">
    <property type="entry name" value="ATPase domain of HSP90 chaperone/DNA topoisomerase II/histidine kinase"/>
    <property type="match status" value="1"/>
</dbReference>
<dbReference type="Proteomes" id="UP000276588">
    <property type="component" value="Unassembled WGS sequence"/>
</dbReference>
<organism evidence="8 9">
    <name type="scientific">Halonotius aquaticus</name>
    <dbReference type="NCBI Taxonomy" id="2216978"/>
    <lineage>
        <taxon>Archaea</taxon>
        <taxon>Methanobacteriati</taxon>
        <taxon>Methanobacteriota</taxon>
        <taxon>Stenosarchaea group</taxon>
        <taxon>Halobacteria</taxon>
        <taxon>Halobacteriales</taxon>
        <taxon>Haloferacaceae</taxon>
        <taxon>Halonotius</taxon>
    </lineage>
</organism>
<dbReference type="Gene3D" id="3.30.565.10">
    <property type="entry name" value="Histidine kinase-like ATPase, C-terminal domain"/>
    <property type="match status" value="1"/>
</dbReference>
<dbReference type="InterPro" id="IPR000014">
    <property type="entry name" value="PAS"/>
</dbReference>
<gene>
    <name evidence="8" type="ORF">DM826_05020</name>
</gene>
<dbReference type="EMBL" id="QKNY01000007">
    <property type="protein sequence ID" value="RJX43614.1"/>
    <property type="molecule type" value="Genomic_DNA"/>
</dbReference>
<dbReference type="InterPro" id="IPR035965">
    <property type="entry name" value="PAS-like_dom_sf"/>
</dbReference>
<keyword evidence="6" id="KW-0067">ATP-binding</keyword>
<dbReference type="Gene3D" id="3.30.450.20">
    <property type="entry name" value="PAS domain"/>
    <property type="match status" value="1"/>
</dbReference>
<dbReference type="OrthoDB" id="327291at2157"/>
<dbReference type="InterPro" id="IPR003594">
    <property type="entry name" value="HATPase_dom"/>
</dbReference>
<dbReference type="EC" id="2.7.13.3" evidence="2"/>
<sequence length="342" mass="39112">MTTTSFEFDDEADQFYSSLEVGVTVHDSTTGDICYANEYAEDVYGYPAEKLRTIDIVDVSTDSLSKSKFIKQIRAAAAGHPQQFEWRVTRPSGEILWIEMRLSELSVEDQSYVIAVIQNIDDYKMKLRHFYLLNRIIRHNFRNKLQIVSGGFSQIDNQSNGNKVFDQMRRAIAELVRLTSWVNKITSLTGDEKNTDRVNVHTLLETEVEKYRSNYPDINWELASENLYIDANPLLQKAFHELIDNAVRHNAHEDLAITVSASENVADQQIDIQIIDTGEPIPDIEIAPLLNSDEPNQLKHGDKIGLWEVQTIVNRHQGILKLKENNTDRKVIEITLPLADPK</sequence>
<dbReference type="InterPro" id="IPR050980">
    <property type="entry name" value="2C_sensor_his_kinase"/>
</dbReference>
<keyword evidence="3" id="KW-0808">Transferase</keyword>
<evidence type="ECO:0000256" key="6">
    <source>
        <dbReference type="ARBA" id="ARBA00022840"/>
    </source>
</evidence>
<dbReference type="PANTHER" id="PTHR44936">
    <property type="entry name" value="SENSOR PROTEIN CREC"/>
    <property type="match status" value="1"/>
</dbReference>
<dbReference type="InterPro" id="IPR036890">
    <property type="entry name" value="HATPase_C_sf"/>
</dbReference>
<keyword evidence="4" id="KW-0547">Nucleotide-binding</keyword>
<dbReference type="GO" id="GO:0005524">
    <property type="term" value="F:ATP binding"/>
    <property type="evidence" value="ECO:0007669"/>
    <property type="project" value="UniProtKB-KW"/>
</dbReference>
<dbReference type="InterPro" id="IPR005467">
    <property type="entry name" value="His_kinase_dom"/>
</dbReference>
<dbReference type="PANTHER" id="PTHR44936:SF10">
    <property type="entry name" value="SENSOR PROTEIN RSTB"/>
    <property type="match status" value="1"/>
</dbReference>
<evidence type="ECO:0000256" key="2">
    <source>
        <dbReference type="ARBA" id="ARBA00012438"/>
    </source>
</evidence>
<evidence type="ECO:0000256" key="4">
    <source>
        <dbReference type="ARBA" id="ARBA00022741"/>
    </source>
</evidence>
<reference evidence="8 9" key="1">
    <citation type="submission" date="2018-06" db="EMBL/GenBank/DDBJ databases">
        <title>Halonotius sp. F13-13 a new haloarchaeeon isolated from a solar saltern from Isla Cristina, Huelva, Spain.</title>
        <authorList>
            <person name="Duran-Viseras A."/>
            <person name="Sanchez-Porro C."/>
            <person name="Ventosa A."/>
        </authorList>
    </citation>
    <scope>NUCLEOTIDE SEQUENCE [LARGE SCALE GENOMIC DNA]</scope>
    <source>
        <strain evidence="8 9">F13-13</strain>
    </source>
</reference>
<dbReference type="SUPFAM" id="SSF55785">
    <property type="entry name" value="PYP-like sensor domain (PAS domain)"/>
    <property type="match status" value="1"/>
</dbReference>
<dbReference type="RefSeq" id="WP_120102140.1">
    <property type="nucleotide sequence ID" value="NZ_QKNY01000007.1"/>
</dbReference>
<dbReference type="NCBIfam" id="TIGR00229">
    <property type="entry name" value="sensory_box"/>
    <property type="match status" value="1"/>
</dbReference>
<accession>A0A3A6Q982</accession>
<comment type="caution">
    <text evidence="8">The sequence shown here is derived from an EMBL/GenBank/DDBJ whole genome shotgun (WGS) entry which is preliminary data.</text>
</comment>
<dbReference type="Pfam" id="PF13426">
    <property type="entry name" value="PAS_9"/>
    <property type="match status" value="1"/>
</dbReference>
<dbReference type="AlphaFoldDB" id="A0A3A6Q982"/>
<protein>
    <recommendedName>
        <fullName evidence="2">histidine kinase</fullName>
        <ecNumber evidence="2">2.7.13.3</ecNumber>
    </recommendedName>
</protein>
<evidence type="ECO:0000313" key="9">
    <source>
        <dbReference type="Proteomes" id="UP000276588"/>
    </source>
</evidence>
<dbReference type="Pfam" id="PF02518">
    <property type="entry name" value="HATPase_c"/>
    <property type="match status" value="1"/>
</dbReference>
<dbReference type="CDD" id="cd00130">
    <property type="entry name" value="PAS"/>
    <property type="match status" value="1"/>
</dbReference>
<dbReference type="GO" id="GO:0004673">
    <property type="term" value="F:protein histidine kinase activity"/>
    <property type="evidence" value="ECO:0007669"/>
    <property type="project" value="UniProtKB-EC"/>
</dbReference>
<dbReference type="SMART" id="SM00387">
    <property type="entry name" value="HATPase_c"/>
    <property type="match status" value="1"/>
</dbReference>
<dbReference type="PROSITE" id="PS50109">
    <property type="entry name" value="HIS_KIN"/>
    <property type="match status" value="1"/>
</dbReference>
<name>A0A3A6Q982_9EURY</name>
<evidence type="ECO:0000313" key="8">
    <source>
        <dbReference type="EMBL" id="RJX43614.1"/>
    </source>
</evidence>
<comment type="catalytic activity">
    <reaction evidence="1">
        <text>ATP + protein L-histidine = ADP + protein N-phospho-L-histidine.</text>
        <dbReference type="EC" id="2.7.13.3"/>
    </reaction>
</comment>
<keyword evidence="9" id="KW-1185">Reference proteome</keyword>
<feature type="domain" description="Histidine kinase" evidence="7">
    <location>
        <begin position="136"/>
        <end position="340"/>
    </location>
</feature>
<keyword evidence="5" id="KW-0418">Kinase</keyword>